<proteinExistence type="predicted"/>
<reference evidence="2 3" key="1">
    <citation type="submission" date="2019-02" db="EMBL/GenBank/DDBJ databases">
        <title>Deep-cultivation of Planctomycetes and their phenomic and genomic characterization uncovers novel biology.</title>
        <authorList>
            <person name="Wiegand S."/>
            <person name="Jogler M."/>
            <person name="Boedeker C."/>
            <person name="Pinto D."/>
            <person name="Vollmers J."/>
            <person name="Rivas-Marin E."/>
            <person name="Kohn T."/>
            <person name="Peeters S.H."/>
            <person name="Heuer A."/>
            <person name="Rast P."/>
            <person name="Oberbeckmann S."/>
            <person name="Bunk B."/>
            <person name="Jeske O."/>
            <person name="Meyerdierks A."/>
            <person name="Storesund J.E."/>
            <person name="Kallscheuer N."/>
            <person name="Luecker S."/>
            <person name="Lage O.M."/>
            <person name="Pohl T."/>
            <person name="Merkel B.J."/>
            <person name="Hornburger P."/>
            <person name="Mueller R.-W."/>
            <person name="Bruemmer F."/>
            <person name="Labrenz M."/>
            <person name="Spormann A.M."/>
            <person name="Op den Camp H."/>
            <person name="Overmann J."/>
            <person name="Amann R."/>
            <person name="Jetten M.S.M."/>
            <person name="Mascher T."/>
            <person name="Medema M.H."/>
            <person name="Devos D.P."/>
            <person name="Kaster A.-K."/>
            <person name="Ovreas L."/>
            <person name="Rohde M."/>
            <person name="Galperin M.Y."/>
            <person name="Jogler C."/>
        </authorList>
    </citation>
    <scope>NUCLEOTIDE SEQUENCE [LARGE SCALE GENOMIC DNA]</scope>
    <source>
        <strain evidence="2 3">ElP</strain>
    </source>
</reference>
<keyword evidence="3" id="KW-1185">Reference proteome</keyword>
<accession>A0A518GY41</accession>
<dbReference type="KEGG" id="tpla:ElP_13560"/>
<gene>
    <name evidence="2" type="ORF">ElP_13560</name>
</gene>
<dbReference type="EMBL" id="CP036426">
    <property type="protein sequence ID" value="QDV33483.1"/>
    <property type="molecule type" value="Genomic_DNA"/>
</dbReference>
<sequence length="115" mass="12715">MSLPRFMPSASGPPRLSRFVEKYLEDHSHPVNHLLHVGVGWPMVAAAVLLLPFKPLWSIGLVLGGYAFMFAGHFLFERNRPTILSRPSTPFVIAWAVLRDIGLGLARVVTGRRAG</sequence>
<keyword evidence="1" id="KW-0812">Transmembrane</keyword>
<evidence type="ECO:0000313" key="2">
    <source>
        <dbReference type="EMBL" id="QDV33483.1"/>
    </source>
</evidence>
<protein>
    <recommendedName>
        <fullName evidence="4">DUF962 domain-containing protein</fullName>
    </recommendedName>
</protein>
<dbReference type="RefSeq" id="WP_231749526.1">
    <property type="nucleotide sequence ID" value="NZ_CP036426.1"/>
</dbReference>
<feature type="transmembrane region" description="Helical" evidence="1">
    <location>
        <begin position="31"/>
        <end position="51"/>
    </location>
</feature>
<dbReference type="Pfam" id="PF06127">
    <property type="entry name" value="Mpo1-like"/>
    <property type="match status" value="1"/>
</dbReference>
<dbReference type="Proteomes" id="UP000317835">
    <property type="component" value="Chromosome"/>
</dbReference>
<keyword evidence="1" id="KW-0472">Membrane</keyword>
<evidence type="ECO:0000256" key="1">
    <source>
        <dbReference type="SAM" id="Phobius"/>
    </source>
</evidence>
<dbReference type="InterPro" id="IPR009305">
    <property type="entry name" value="Mpo1-like"/>
</dbReference>
<feature type="transmembrane region" description="Helical" evidence="1">
    <location>
        <begin position="57"/>
        <end position="76"/>
    </location>
</feature>
<keyword evidence="1" id="KW-1133">Transmembrane helix</keyword>
<organism evidence="2 3">
    <name type="scientific">Tautonia plasticadhaerens</name>
    <dbReference type="NCBI Taxonomy" id="2527974"/>
    <lineage>
        <taxon>Bacteria</taxon>
        <taxon>Pseudomonadati</taxon>
        <taxon>Planctomycetota</taxon>
        <taxon>Planctomycetia</taxon>
        <taxon>Isosphaerales</taxon>
        <taxon>Isosphaeraceae</taxon>
        <taxon>Tautonia</taxon>
    </lineage>
</organism>
<dbReference type="AlphaFoldDB" id="A0A518GY41"/>
<evidence type="ECO:0008006" key="4">
    <source>
        <dbReference type="Google" id="ProtNLM"/>
    </source>
</evidence>
<evidence type="ECO:0000313" key="3">
    <source>
        <dbReference type="Proteomes" id="UP000317835"/>
    </source>
</evidence>
<name>A0A518GY41_9BACT</name>